<dbReference type="Pfam" id="PF07992">
    <property type="entry name" value="Pyr_redox_2"/>
    <property type="match status" value="1"/>
</dbReference>
<evidence type="ECO:0000256" key="6">
    <source>
        <dbReference type="ARBA" id="ARBA00022827"/>
    </source>
</evidence>
<evidence type="ECO:0000256" key="12">
    <source>
        <dbReference type="ARBA" id="ARBA00066453"/>
    </source>
</evidence>
<dbReference type="GO" id="GO:0048038">
    <property type="term" value="F:quinone binding"/>
    <property type="evidence" value="ECO:0007669"/>
    <property type="project" value="UniProtKB-KW"/>
</dbReference>
<sequence length="444" mass="48156">MRHIVVIGAGLAGMSAAYELRETLGGDVRITVVGDGERFSFTPSNPWVALGWRTAEEITLAASDYLARKDIAYVPDAVAAIEPDVNTVTTGTGRRLGYDDLLICTGPRLAFEDVPGLGPAPGHTQSVCTTPHAQAAWDAYRAFLDAPGPIVIGAVQGASCFGPAYEFAMMVEHDLRKRRLRDRVPMTFVTSEPYVGHMGLGGVGDSRGLMESLMRERGIQWIANASVDAVRADAMDVSEHDEQGAVKRRHVLPFGYAMLLPAFRGVAPVAAVDRLCNPRGFVLVDAHQRSTAYPNIHAAGVCVAIPPVEATPVPTGAPKTGFMIESMVTAIVRNIDATVRGKPAEFRATWNAVCLADLGDTGMAFVALPQIPPRNVTWARRGRWVHAAKVAFEKYFLYKMRHGTSEPIYEKYLLGLLGIARLREMQASTPDSRTSPSSTTREQR</sequence>
<dbReference type="GO" id="GO:0016020">
    <property type="term" value="C:membrane"/>
    <property type="evidence" value="ECO:0007669"/>
    <property type="project" value="UniProtKB-SubCell"/>
</dbReference>
<dbReference type="FunFam" id="3.50.50.100:FF:000017">
    <property type="entry name" value="Sulfide-quinone reductase"/>
    <property type="match status" value="1"/>
</dbReference>
<dbReference type="GO" id="GO:0019646">
    <property type="term" value="P:aerobic electron transport chain"/>
    <property type="evidence" value="ECO:0007669"/>
    <property type="project" value="TreeGrafter"/>
</dbReference>
<keyword evidence="17" id="KW-1185">Reference proteome</keyword>
<reference evidence="16 17" key="1">
    <citation type="submission" date="2020-08" db="EMBL/GenBank/DDBJ databases">
        <title>Genomic Encyclopedia of Type Strains, Phase IV (KMG-IV): sequencing the most valuable type-strain genomes for metagenomic binning, comparative biology and taxonomic classification.</title>
        <authorList>
            <person name="Goeker M."/>
        </authorList>
    </citation>
    <scope>NUCLEOTIDE SEQUENCE [LARGE SCALE GENOMIC DNA]</scope>
    <source>
        <strain evidence="16 17">DSM 24163</strain>
    </source>
</reference>
<dbReference type="RefSeq" id="WP_183958637.1">
    <property type="nucleotide sequence ID" value="NZ_JACHHP010000001.1"/>
</dbReference>
<dbReference type="PRINTS" id="PR00368">
    <property type="entry name" value="FADPNR"/>
</dbReference>
<dbReference type="EMBL" id="JACHHP010000001">
    <property type="protein sequence ID" value="MBB5206550.1"/>
    <property type="molecule type" value="Genomic_DNA"/>
</dbReference>
<accession>A0A7W8D4C4</accession>
<dbReference type="EC" id="1.8.5.4" evidence="12"/>
<dbReference type="SUPFAM" id="SSF51905">
    <property type="entry name" value="FAD/NAD(P)-binding domain"/>
    <property type="match status" value="2"/>
</dbReference>
<feature type="domain" description="FAD/NAD(P)-binding" evidence="15">
    <location>
        <begin position="3"/>
        <end position="303"/>
    </location>
</feature>
<evidence type="ECO:0000256" key="11">
    <source>
        <dbReference type="ARBA" id="ARBA00060891"/>
    </source>
</evidence>
<evidence type="ECO:0000256" key="2">
    <source>
        <dbReference type="ARBA" id="ARBA00004170"/>
    </source>
</evidence>
<name>A0A7W8D4C4_9GAMM</name>
<comment type="caution">
    <text evidence="16">The sequence shown here is derived from an EMBL/GenBank/DDBJ whole genome shotgun (WGS) entry which is preliminary data.</text>
</comment>
<dbReference type="PANTHER" id="PTHR42913:SF6">
    <property type="entry name" value="SULFIDE-QUINONE REDUCTASE"/>
    <property type="match status" value="1"/>
</dbReference>
<keyword evidence="4" id="KW-0874">Quinone</keyword>
<dbReference type="Proteomes" id="UP000521199">
    <property type="component" value="Unassembled WGS sequence"/>
</dbReference>
<comment type="similarity">
    <text evidence="11">Belongs to the SQRD family.</text>
</comment>
<dbReference type="GO" id="GO:0000166">
    <property type="term" value="F:nucleotide binding"/>
    <property type="evidence" value="ECO:0007669"/>
    <property type="project" value="UniProtKB-KW"/>
</dbReference>
<protein>
    <recommendedName>
        <fullName evidence="13">Sulfide-quinone reductase</fullName>
        <ecNumber evidence="12">1.8.5.4</ecNumber>
    </recommendedName>
    <alternativeName>
        <fullName evidence="14">Sulfide:quinone oxidoreductase</fullName>
    </alternativeName>
</protein>
<keyword evidence="8" id="KW-0472">Membrane</keyword>
<keyword evidence="6" id="KW-0274">FAD</keyword>
<dbReference type="InterPro" id="IPR051169">
    <property type="entry name" value="NADH-Q_oxidoreductase"/>
</dbReference>
<dbReference type="PANTHER" id="PTHR42913">
    <property type="entry name" value="APOPTOSIS-INDUCING FACTOR 1"/>
    <property type="match status" value="1"/>
</dbReference>
<comment type="function">
    <text evidence="10">Catalyzes the oxidation of hydrogen sulfide, with the help of a quinone. Consecutive reaction cycles lead to the accumulation of a polysulfide product on the active site Cys residues; these products are released when they exceed a critical length, typically as cyclooctasulfur.</text>
</comment>
<dbReference type="AlphaFoldDB" id="A0A7W8D4C4"/>
<evidence type="ECO:0000256" key="10">
    <source>
        <dbReference type="ARBA" id="ARBA00054727"/>
    </source>
</evidence>
<evidence type="ECO:0000256" key="3">
    <source>
        <dbReference type="ARBA" id="ARBA00022630"/>
    </source>
</evidence>
<comment type="catalytic activity">
    <reaction evidence="9">
        <text>n a quinone + n hydrogen sulfide + n H(+) = polysulfur(n-2) + n a quinol</text>
        <dbReference type="Rhea" id="RHEA:30239"/>
        <dbReference type="Rhea" id="RHEA-COMP:19475"/>
        <dbReference type="ChEBI" id="CHEBI:15378"/>
        <dbReference type="ChEBI" id="CHEBI:17909"/>
        <dbReference type="ChEBI" id="CHEBI:24646"/>
        <dbReference type="ChEBI" id="CHEBI:29919"/>
        <dbReference type="ChEBI" id="CHEBI:132124"/>
        <dbReference type="EC" id="1.8.5.4"/>
    </reaction>
</comment>
<evidence type="ECO:0000256" key="13">
    <source>
        <dbReference type="ARBA" id="ARBA00071264"/>
    </source>
</evidence>
<dbReference type="GO" id="GO:0070224">
    <property type="term" value="F:sulfide:quinone oxidoreductase activity"/>
    <property type="evidence" value="ECO:0007669"/>
    <property type="project" value="UniProtKB-EC"/>
</dbReference>
<dbReference type="InterPro" id="IPR036188">
    <property type="entry name" value="FAD/NAD-bd_sf"/>
</dbReference>
<evidence type="ECO:0000256" key="5">
    <source>
        <dbReference type="ARBA" id="ARBA00022741"/>
    </source>
</evidence>
<dbReference type="InterPro" id="IPR023753">
    <property type="entry name" value="FAD/NAD-binding_dom"/>
</dbReference>
<organism evidence="16 17">
    <name type="scientific">Chiayiivirga flava</name>
    <dbReference type="NCBI Taxonomy" id="659595"/>
    <lineage>
        <taxon>Bacteria</taxon>
        <taxon>Pseudomonadati</taxon>
        <taxon>Pseudomonadota</taxon>
        <taxon>Gammaproteobacteria</taxon>
        <taxon>Lysobacterales</taxon>
        <taxon>Lysobacteraceae</taxon>
        <taxon>Chiayiivirga</taxon>
    </lineage>
</organism>
<comment type="cofactor">
    <cofactor evidence="1">
        <name>FAD</name>
        <dbReference type="ChEBI" id="CHEBI:57692"/>
    </cofactor>
</comment>
<evidence type="ECO:0000256" key="7">
    <source>
        <dbReference type="ARBA" id="ARBA00023002"/>
    </source>
</evidence>
<evidence type="ECO:0000259" key="15">
    <source>
        <dbReference type="Pfam" id="PF07992"/>
    </source>
</evidence>
<dbReference type="Gene3D" id="3.50.50.100">
    <property type="match status" value="1"/>
</dbReference>
<evidence type="ECO:0000256" key="9">
    <source>
        <dbReference type="ARBA" id="ARBA00050821"/>
    </source>
</evidence>
<keyword evidence="7 16" id="KW-0560">Oxidoreductase</keyword>
<proteinExistence type="inferred from homology"/>
<dbReference type="GO" id="GO:0003955">
    <property type="term" value="F:NAD(P)H dehydrogenase (quinone) activity"/>
    <property type="evidence" value="ECO:0007669"/>
    <property type="project" value="TreeGrafter"/>
</dbReference>
<evidence type="ECO:0000256" key="8">
    <source>
        <dbReference type="ARBA" id="ARBA00023136"/>
    </source>
</evidence>
<evidence type="ECO:0000256" key="4">
    <source>
        <dbReference type="ARBA" id="ARBA00022719"/>
    </source>
</evidence>
<keyword evidence="5" id="KW-0547">Nucleotide-binding</keyword>
<keyword evidence="3" id="KW-0285">Flavoprotein</keyword>
<gene>
    <name evidence="16" type="ORF">HNQ52_000066</name>
</gene>
<evidence type="ECO:0000313" key="17">
    <source>
        <dbReference type="Proteomes" id="UP000521199"/>
    </source>
</evidence>
<evidence type="ECO:0000313" key="16">
    <source>
        <dbReference type="EMBL" id="MBB5206550.1"/>
    </source>
</evidence>
<evidence type="ECO:0000256" key="14">
    <source>
        <dbReference type="ARBA" id="ARBA00081101"/>
    </source>
</evidence>
<evidence type="ECO:0000256" key="1">
    <source>
        <dbReference type="ARBA" id="ARBA00001974"/>
    </source>
</evidence>
<comment type="subcellular location">
    <subcellularLocation>
        <location evidence="2">Membrane</location>
        <topology evidence="2">Peripheral membrane protein</topology>
    </subcellularLocation>
</comment>